<dbReference type="EMBL" id="VOSK01000279">
    <property type="protein sequence ID" value="MPR29859.1"/>
    <property type="molecule type" value="Genomic_DNA"/>
</dbReference>
<dbReference type="InterPro" id="IPR012912">
    <property type="entry name" value="Plasmid_pRiA4b_Orf3-like"/>
</dbReference>
<gene>
    <name evidence="2" type="ORF">FS320_33540</name>
</gene>
<keyword evidence="3" id="KW-1185">Reference proteome</keyword>
<feature type="domain" description="Plasmid pRiA4b Orf3-like" evidence="1">
    <location>
        <begin position="2"/>
        <end position="93"/>
    </location>
</feature>
<dbReference type="Proteomes" id="UP000403266">
    <property type="component" value="Unassembled WGS sequence"/>
</dbReference>
<dbReference type="Pfam" id="PF07929">
    <property type="entry name" value="PRiA4_ORF3"/>
    <property type="match status" value="1"/>
</dbReference>
<dbReference type="SUPFAM" id="SSF159941">
    <property type="entry name" value="MM3350-like"/>
    <property type="match status" value="1"/>
</dbReference>
<dbReference type="Gene3D" id="3.10.290.30">
    <property type="entry name" value="MM3350-like"/>
    <property type="match status" value="1"/>
</dbReference>
<dbReference type="PANTHER" id="PTHR41878">
    <property type="entry name" value="LEXA REPRESSOR-RELATED"/>
    <property type="match status" value="1"/>
</dbReference>
<evidence type="ECO:0000259" key="1">
    <source>
        <dbReference type="Pfam" id="PF07929"/>
    </source>
</evidence>
<evidence type="ECO:0000313" key="3">
    <source>
        <dbReference type="Proteomes" id="UP000403266"/>
    </source>
</evidence>
<dbReference type="InterPro" id="IPR024047">
    <property type="entry name" value="MM3350-like_sf"/>
</dbReference>
<dbReference type="PANTHER" id="PTHR41878:SF1">
    <property type="entry name" value="TNPR PROTEIN"/>
    <property type="match status" value="1"/>
</dbReference>
<protein>
    <submittedName>
        <fullName evidence="2">Plasmid pRiA4b ORF-3 family protein</fullName>
    </submittedName>
</protein>
<accession>A0A5N7MTQ3</accession>
<comment type="caution">
    <text evidence="2">The sequence shown here is derived from an EMBL/GenBank/DDBJ whole genome shotgun (WGS) entry which is preliminary data.</text>
</comment>
<organism evidence="2 3">
    <name type="scientific">Microvirga tunisiensis</name>
    <dbReference type="NCBI Taxonomy" id="2108360"/>
    <lineage>
        <taxon>Bacteria</taxon>
        <taxon>Pseudomonadati</taxon>
        <taxon>Pseudomonadota</taxon>
        <taxon>Alphaproteobacteria</taxon>
        <taxon>Hyphomicrobiales</taxon>
        <taxon>Methylobacteriaceae</taxon>
        <taxon>Microvirga</taxon>
    </lineage>
</organism>
<dbReference type="AlphaFoldDB" id="A0A5N7MTQ3"/>
<name>A0A5N7MTQ3_9HYPH</name>
<sequence>MVWWRVQVPDSMTLRELHGVIQVAMGWEGIHLFQFTPRAKRFGSLELAARSSDVPLSELRLRQGTRFRYEYDLNGPWEHEVRLEMRHEADPGMTDLRKNGMKPALIVDHLVGAYCPLVANDGSLSDQQKADRVRRFARQVTGLAYGQSGQEELDVLVDVPLMPALLGQVDQVAGRAGMSRDAWIEQAIKQSLTVP</sequence>
<dbReference type="OrthoDB" id="8444574at2"/>
<reference evidence="2 3" key="1">
    <citation type="journal article" date="2019" name="Syst. Appl. Microbiol.">
        <title>Microvirga tunisiensis sp. nov., a root nodule symbiotic bacterium isolated from Lupinus micranthus and L. luteus grown in Northern Tunisia.</title>
        <authorList>
            <person name="Msaddak A."/>
            <person name="Rejili M."/>
            <person name="Duran D."/>
            <person name="Mars M."/>
            <person name="Palacios J.M."/>
            <person name="Ruiz-Argueso T."/>
            <person name="Rey L."/>
            <person name="Imperial J."/>
        </authorList>
    </citation>
    <scope>NUCLEOTIDE SEQUENCE [LARGE SCALE GENOMIC DNA]</scope>
    <source>
        <strain evidence="2 3">Lmie10</strain>
    </source>
</reference>
<proteinExistence type="predicted"/>
<evidence type="ECO:0000313" key="2">
    <source>
        <dbReference type="EMBL" id="MPR29859.1"/>
    </source>
</evidence>